<dbReference type="GO" id="GO:0016787">
    <property type="term" value="F:hydrolase activity"/>
    <property type="evidence" value="ECO:0007669"/>
    <property type="project" value="UniProtKB-KW"/>
</dbReference>
<keyword evidence="2" id="KW-0378">Hydrolase</keyword>
<dbReference type="PANTHER" id="PTHR23131:SF4">
    <property type="entry name" value="METALLO-BETA-LACTAMASE SUPERFAMILY POTEIN"/>
    <property type="match status" value="1"/>
</dbReference>
<dbReference type="SMART" id="SM00849">
    <property type="entry name" value="Lactamase_B"/>
    <property type="match status" value="1"/>
</dbReference>
<dbReference type="EMBL" id="QVTD01000003">
    <property type="protein sequence ID" value="RFU65259.1"/>
    <property type="molecule type" value="Genomic_DNA"/>
</dbReference>
<feature type="domain" description="Metallo-beta-lactamase" evidence="1">
    <location>
        <begin position="23"/>
        <end position="239"/>
    </location>
</feature>
<dbReference type="SUPFAM" id="SSF56281">
    <property type="entry name" value="Metallo-hydrolase/oxidoreductase"/>
    <property type="match status" value="1"/>
</dbReference>
<dbReference type="InterPro" id="IPR001279">
    <property type="entry name" value="Metallo-B-lactamas"/>
</dbReference>
<sequence>MATSKQIAGIDIIELPTEWPVGPVNVFLIRGEKLTLVDCGRKLEKAWNTFNSVLRECGLSIMDIEQIVLTHHHGDHTGFLDWILEKNPVPVFAHTNCRPYLSRDDFHFKRGVEFFANFYKEFGISEESAKELAGSRGWNQGQRNKIEITLELDEGIPIPGLSEWQVIETKGHAQSHISLYRSSDQVLLCGDHLIKHTPAGIFLESPIFPETERSKPLIQYINNLKKCLDIPVRAALSGHGDIIDNLPALINETLQKIDKRADRVKSKLLNGRKTGYELVREIYPDRFEKAIIVLASDMIGLLDLLLERGEIFSENESGVLYYHA</sequence>
<dbReference type="Gene3D" id="3.60.15.10">
    <property type="entry name" value="Ribonuclease Z/Hydroxyacylglutathione hydrolase-like"/>
    <property type="match status" value="1"/>
</dbReference>
<name>A0A372LGQ3_9BACI</name>
<gene>
    <name evidence="2" type="ORF">D0466_04990</name>
</gene>
<dbReference type="PANTHER" id="PTHR23131">
    <property type="entry name" value="ENDORIBONUCLEASE LACTB2"/>
    <property type="match status" value="1"/>
</dbReference>
<protein>
    <submittedName>
        <fullName evidence="2">MBL fold metallo-hydrolase</fullName>
    </submittedName>
</protein>
<organism evidence="2 3">
    <name type="scientific">Peribacillus glennii</name>
    <dbReference type="NCBI Taxonomy" id="2303991"/>
    <lineage>
        <taxon>Bacteria</taxon>
        <taxon>Bacillati</taxon>
        <taxon>Bacillota</taxon>
        <taxon>Bacilli</taxon>
        <taxon>Bacillales</taxon>
        <taxon>Bacillaceae</taxon>
        <taxon>Peribacillus</taxon>
    </lineage>
</organism>
<dbReference type="Pfam" id="PF00753">
    <property type="entry name" value="Lactamase_B"/>
    <property type="match status" value="1"/>
</dbReference>
<dbReference type="InterPro" id="IPR050662">
    <property type="entry name" value="Sec-metab_biosynth-thioest"/>
</dbReference>
<dbReference type="InterPro" id="IPR036866">
    <property type="entry name" value="RibonucZ/Hydroxyglut_hydro"/>
</dbReference>
<proteinExistence type="predicted"/>
<evidence type="ECO:0000313" key="3">
    <source>
        <dbReference type="Proteomes" id="UP000262939"/>
    </source>
</evidence>
<dbReference type="Proteomes" id="UP000262939">
    <property type="component" value="Unassembled WGS sequence"/>
</dbReference>
<evidence type="ECO:0000313" key="2">
    <source>
        <dbReference type="EMBL" id="RFU65259.1"/>
    </source>
</evidence>
<reference evidence="2 3" key="1">
    <citation type="submission" date="2018-08" db="EMBL/GenBank/DDBJ databases">
        <title>Bacillus chawlae sp. nov., Bacillus glennii sp. nov., and Bacillus saganii sp. nov. Isolated from the Vehicle Assembly Building at Kennedy Space Center where the Viking Spacecraft were Assembled.</title>
        <authorList>
            <person name="Seuylemezian A."/>
            <person name="Vaishampayan P."/>
        </authorList>
    </citation>
    <scope>NUCLEOTIDE SEQUENCE [LARGE SCALE GENOMIC DNA]</scope>
    <source>
        <strain evidence="2 3">V44-8</strain>
    </source>
</reference>
<accession>A0A372LGQ3</accession>
<dbReference type="OrthoDB" id="9761531at2"/>
<comment type="caution">
    <text evidence="2">The sequence shown here is derived from an EMBL/GenBank/DDBJ whole genome shotgun (WGS) entry which is preliminary data.</text>
</comment>
<dbReference type="AlphaFoldDB" id="A0A372LGQ3"/>
<dbReference type="RefSeq" id="WP_117321434.1">
    <property type="nucleotide sequence ID" value="NZ_QVTD01000003.1"/>
</dbReference>
<keyword evidence="3" id="KW-1185">Reference proteome</keyword>
<evidence type="ECO:0000259" key="1">
    <source>
        <dbReference type="SMART" id="SM00849"/>
    </source>
</evidence>